<dbReference type="Gene3D" id="3.20.20.70">
    <property type="entry name" value="Aldolase class I"/>
    <property type="match status" value="1"/>
</dbReference>
<evidence type="ECO:0000256" key="3">
    <source>
        <dbReference type="ARBA" id="ARBA00022643"/>
    </source>
</evidence>
<sequence length="363" mass="37799">MNGRPALQPLPEDVHTAADYAAHAQRTLDPMAWAYFDATAGDGSASRANRAAWDALKLLPRMLQSLPGLHTECQLLGRSWPTPLLVAPMALQRLAHPDGELAMALAAAAQGAGMVLSCEASLPLETVARAMLGDAARGPLWLQLYPMHDRGVTLDLVRRAEAAGYEALVLTVDAGVRAQRDAERRAGFRLPVGISAVNLPPPGSAVPMGLAERLARAPTWDDVAWLQQQTRLPVLLKGILHPLDAREALRLQVAGLIVSNHGGRTLAAAAATAQALPAIADTVGGAIPLLVDGGIREGADVLRALALGADAVLVGRTVLWALAAAGAAGAAHALRLLRDELALTMAQCGIATPQAAQASLLAR</sequence>
<feature type="binding site" evidence="7">
    <location>
        <position position="143"/>
    </location>
    <ligand>
        <name>FMN</name>
        <dbReference type="ChEBI" id="CHEBI:58210"/>
    </ligand>
</feature>
<dbReference type="Pfam" id="PF01070">
    <property type="entry name" value="FMN_dh"/>
    <property type="match status" value="1"/>
</dbReference>
<dbReference type="PIRSF" id="PIRSF000138">
    <property type="entry name" value="Al-hdrx_acd_dh"/>
    <property type="match status" value="1"/>
</dbReference>
<feature type="binding site" evidence="7">
    <location>
        <position position="145"/>
    </location>
    <ligand>
        <name>glyoxylate</name>
        <dbReference type="ChEBI" id="CHEBI:36655"/>
    </ligand>
</feature>
<evidence type="ECO:0000313" key="10">
    <source>
        <dbReference type="Proteomes" id="UP000608513"/>
    </source>
</evidence>
<comment type="similarity">
    <text evidence="5">Belongs to the FMN-dependent alpha-hydroxy acid dehydrogenase family.</text>
</comment>
<evidence type="ECO:0000256" key="6">
    <source>
        <dbReference type="PIRSR" id="PIRSR000138-1"/>
    </source>
</evidence>
<dbReference type="Proteomes" id="UP000608513">
    <property type="component" value="Unassembled WGS sequence"/>
</dbReference>
<evidence type="ECO:0000313" key="9">
    <source>
        <dbReference type="EMBL" id="MBC5785854.1"/>
    </source>
</evidence>
<keyword evidence="3 7" id="KW-0288">FMN</keyword>
<feature type="binding site" evidence="7">
    <location>
        <position position="171"/>
    </location>
    <ligand>
        <name>FMN</name>
        <dbReference type="ChEBI" id="CHEBI:58210"/>
    </ligand>
</feature>
<feature type="binding site" evidence="7">
    <location>
        <position position="117"/>
    </location>
    <ligand>
        <name>FMN</name>
        <dbReference type="ChEBI" id="CHEBI:58210"/>
    </ligand>
</feature>
<dbReference type="FunFam" id="3.20.20.70:FF:000029">
    <property type="entry name" value="L-lactate dehydrogenase"/>
    <property type="match status" value="1"/>
</dbReference>
<evidence type="ECO:0000256" key="2">
    <source>
        <dbReference type="ARBA" id="ARBA00022630"/>
    </source>
</evidence>
<feature type="binding site" evidence="7">
    <location>
        <begin position="88"/>
        <end position="90"/>
    </location>
    <ligand>
        <name>FMN</name>
        <dbReference type="ChEBI" id="CHEBI:58210"/>
    </ligand>
</feature>
<feature type="binding site" evidence="7">
    <location>
        <position position="180"/>
    </location>
    <ligand>
        <name>glyoxylate</name>
        <dbReference type="ChEBI" id="CHEBI:36655"/>
    </ligand>
</feature>
<feature type="domain" description="FMN hydroxy acid dehydrogenase" evidence="8">
    <location>
        <begin position="9"/>
        <end position="363"/>
    </location>
</feature>
<keyword evidence="2 7" id="KW-0285">Flavoprotein</keyword>
<evidence type="ECO:0000256" key="1">
    <source>
        <dbReference type="ARBA" id="ARBA00001917"/>
    </source>
</evidence>
<accession>A0A923MXB3</accession>
<feature type="binding site" evidence="7">
    <location>
        <begin position="292"/>
        <end position="296"/>
    </location>
    <ligand>
        <name>FMN</name>
        <dbReference type="ChEBI" id="CHEBI:58210"/>
    </ligand>
</feature>
<dbReference type="RefSeq" id="WP_187078588.1">
    <property type="nucleotide sequence ID" value="NZ_JACORT010000012.1"/>
</dbReference>
<organism evidence="9 10">
    <name type="scientific">Ramlibacter cellulosilyticus</name>
    <dbReference type="NCBI Taxonomy" id="2764187"/>
    <lineage>
        <taxon>Bacteria</taxon>
        <taxon>Pseudomonadati</taxon>
        <taxon>Pseudomonadota</taxon>
        <taxon>Betaproteobacteria</taxon>
        <taxon>Burkholderiales</taxon>
        <taxon>Comamonadaceae</taxon>
        <taxon>Ramlibacter</taxon>
    </lineage>
</organism>
<dbReference type="GO" id="GO:0016614">
    <property type="term" value="F:oxidoreductase activity, acting on CH-OH group of donors"/>
    <property type="evidence" value="ECO:0007669"/>
    <property type="project" value="UniProtKB-ARBA"/>
</dbReference>
<comment type="caution">
    <text evidence="9">The sequence shown here is derived from an EMBL/GenBank/DDBJ whole genome shotgun (WGS) entry which is preliminary data.</text>
</comment>
<dbReference type="InterPro" id="IPR037396">
    <property type="entry name" value="FMN_HAD"/>
</dbReference>
<name>A0A923MXB3_9BURK</name>
<dbReference type="AlphaFoldDB" id="A0A923MXB3"/>
<proteinExistence type="inferred from homology"/>
<keyword evidence="4" id="KW-0560">Oxidoreductase</keyword>
<dbReference type="InterPro" id="IPR012133">
    <property type="entry name" value="Alpha-hydoxy_acid_DH_FMN"/>
</dbReference>
<evidence type="ECO:0000256" key="4">
    <source>
        <dbReference type="ARBA" id="ARBA00023002"/>
    </source>
</evidence>
<dbReference type="SUPFAM" id="SSF51395">
    <property type="entry name" value="FMN-linked oxidoreductases"/>
    <property type="match status" value="1"/>
</dbReference>
<reference evidence="9" key="1">
    <citation type="submission" date="2020-08" db="EMBL/GenBank/DDBJ databases">
        <title>Ramlibacter sp. USB13 16S ribosomal RNA gene genome sequencing and assembly.</title>
        <authorList>
            <person name="Kang M."/>
        </authorList>
    </citation>
    <scope>NUCLEOTIDE SEQUENCE</scope>
    <source>
        <strain evidence="9">USB13</strain>
    </source>
</reference>
<dbReference type="GO" id="GO:0010181">
    <property type="term" value="F:FMN binding"/>
    <property type="evidence" value="ECO:0007669"/>
    <property type="project" value="InterPro"/>
</dbReference>
<feature type="binding site" evidence="7">
    <location>
        <position position="237"/>
    </location>
    <ligand>
        <name>FMN</name>
        <dbReference type="ChEBI" id="CHEBI:58210"/>
    </ligand>
</feature>
<dbReference type="PANTHER" id="PTHR10578">
    <property type="entry name" value="S -2-HYDROXY-ACID OXIDASE-RELATED"/>
    <property type="match status" value="1"/>
</dbReference>
<feature type="binding site" evidence="7">
    <location>
        <position position="261"/>
    </location>
    <ligand>
        <name>glyoxylate</name>
        <dbReference type="ChEBI" id="CHEBI:36655"/>
    </ligand>
</feature>
<dbReference type="PROSITE" id="PS51349">
    <property type="entry name" value="FMN_HYDROXY_ACID_DH_2"/>
    <property type="match status" value="1"/>
</dbReference>
<comment type="cofactor">
    <cofactor evidence="1">
        <name>FMN</name>
        <dbReference type="ChEBI" id="CHEBI:58210"/>
    </cofactor>
</comment>
<dbReference type="CDD" id="cd02809">
    <property type="entry name" value="alpha_hydroxyacid_oxid_FMN"/>
    <property type="match status" value="1"/>
</dbReference>
<feature type="binding site" evidence="7">
    <location>
        <position position="264"/>
    </location>
    <ligand>
        <name>glyoxylate</name>
        <dbReference type="ChEBI" id="CHEBI:36655"/>
    </ligand>
</feature>
<feature type="binding site" evidence="7">
    <location>
        <position position="35"/>
    </location>
    <ligand>
        <name>glyoxylate</name>
        <dbReference type="ChEBI" id="CHEBI:36655"/>
    </ligand>
</feature>
<feature type="active site" description="Proton acceptor" evidence="6">
    <location>
        <position position="261"/>
    </location>
</feature>
<evidence type="ECO:0000256" key="5">
    <source>
        <dbReference type="ARBA" id="ARBA00024042"/>
    </source>
</evidence>
<feature type="binding site" evidence="7">
    <location>
        <position position="259"/>
    </location>
    <ligand>
        <name>FMN</name>
        <dbReference type="ChEBI" id="CHEBI:58210"/>
    </ligand>
</feature>
<feature type="binding site" evidence="7">
    <location>
        <begin position="315"/>
        <end position="316"/>
    </location>
    <ligand>
        <name>FMN</name>
        <dbReference type="ChEBI" id="CHEBI:58210"/>
    </ligand>
</feature>
<gene>
    <name evidence="9" type="ORF">H8N03_23145</name>
</gene>
<dbReference type="PANTHER" id="PTHR10578:SF107">
    <property type="entry name" value="2-HYDROXYACID OXIDASE 1"/>
    <property type="match status" value="1"/>
</dbReference>
<dbReference type="InterPro" id="IPR013785">
    <property type="entry name" value="Aldolase_TIM"/>
</dbReference>
<evidence type="ECO:0000256" key="7">
    <source>
        <dbReference type="PIRSR" id="PIRSR000138-2"/>
    </source>
</evidence>
<evidence type="ECO:0000259" key="8">
    <source>
        <dbReference type="PROSITE" id="PS51349"/>
    </source>
</evidence>
<keyword evidence="10" id="KW-1185">Reference proteome</keyword>
<dbReference type="InterPro" id="IPR000262">
    <property type="entry name" value="FMN-dep_DH"/>
</dbReference>
<dbReference type="EMBL" id="JACORT010000012">
    <property type="protein sequence ID" value="MBC5785854.1"/>
    <property type="molecule type" value="Genomic_DNA"/>
</dbReference>
<protein>
    <submittedName>
        <fullName evidence="9">Alpha-hydroxy-acid oxidizing protein</fullName>
    </submittedName>
</protein>